<name>A0A4C1ZG35_EUMVA</name>
<gene>
    <name evidence="2" type="ORF">EVAR_63211_1</name>
</gene>
<evidence type="ECO:0000313" key="2">
    <source>
        <dbReference type="EMBL" id="GBP86382.1"/>
    </source>
</evidence>
<evidence type="ECO:0000313" key="3">
    <source>
        <dbReference type="Proteomes" id="UP000299102"/>
    </source>
</evidence>
<dbReference type="AlphaFoldDB" id="A0A4C1ZG35"/>
<feature type="compositionally biased region" description="Polar residues" evidence="1">
    <location>
        <begin position="35"/>
        <end position="48"/>
    </location>
</feature>
<protein>
    <submittedName>
        <fullName evidence="2">Uncharacterized protein</fullName>
    </submittedName>
</protein>
<dbReference type="EMBL" id="BGZK01001792">
    <property type="protein sequence ID" value="GBP86382.1"/>
    <property type="molecule type" value="Genomic_DNA"/>
</dbReference>
<feature type="region of interest" description="Disordered" evidence="1">
    <location>
        <begin position="34"/>
        <end position="60"/>
    </location>
</feature>
<accession>A0A4C1ZG35</accession>
<dbReference type="Proteomes" id="UP000299102">
    <property type="component" value="Unassembled WGS sequence"/>
</dbReference>
<organism evidence="2 3">
    <name type="scientific">Eumeta variegata</name>
    <name type="common">Bagworm moth</name>
    <name type="synonym">Eumeta japonica</name>
    <dbReference type="NCBI Taxonomy" id="151549"/>
    <lineage>
        <taxon>Eukaryota</taxon>
        <taxon>Metazoa</taxon>
        <taxon>Ecdysozoa</taxon>
        <taxon>Arthropoda</taxon>
        <taxon>Hexapoda</taxon>
        <taxon>Insecta</taxon>
        <taxon>Pterygota</taxon>
        <taxon>Neoptera</taxon>
        <taxon>Endopterygota</taxon>
        <taxon>Lepidoptera</taxon>
        <taxon>Glossata</taxon>
        <taxon>Ditrysia</taxon>
        <taxon>Tineoidea</taxon>
        <taxon>Psychidae</taxon>
        <taxon>Oiketicinae</taxon>
        <taxon>Eumeta</taxon>
    </lineage>
</organism>
<comment type="caution">
    <text evidence="2">The sequence shown here is derived from an EMBL/GenBank/DDBJ whole genome shotgun (WGS) entry which is preliminary data.</text>
</comment>
<evidence type="ECO:0000256" key="1">
    <source>
        <dbReference type="SAM" id="MobiDB-lite"/>
    </source>
</evidence>
<reference evidence="2 3" key="1">
    <citation type="journal article" date="2019" name="Commun. Biol.">
        <title>The bagworm genome reveals a unique fibroin gene that provides high tensile strength.</title>
        <authorList>
            <person name="Kono N."/>
            <person name="Nakamura H."/>
            <person name="Ohtoshi R."/>
            <person name="Tomita M."/>
            <person name="Numata K."/>
            <person name="Arakawa K."/>
        </authorList>
    </citation>
    <scope>NUCLEOTIDE SEQUENCE [LARGE SCALE GENOMIC DNA]</scope>
</reference>
<keyword evidence="3" id="KW-1185">Reference proteome</keyword>
<proteinExistence type="predicted"/>
<sequence length="82" mass="8840">MREQQLPEPILLCSSYCLLSLNFVKPARGAERPITTITGHNGNYTTLPADNAPASEVSDADAPAAIARRPTHLSLKRHGVFA</sequence>